<proteinExistence type="predicted"/>
<dbReference type="GO" id="GO:0004035">
    <property type="term" value="F:alkaline phosphatase activity"/>
    <property type="evidence" value="ECO:0007669"/>
    <property type="project" value="InterPro"/>
</dbReference>
<keyword evidence="8" id="KW-1185">Reference proteome</keyword>
<evidence type="ECO:0000313" key="8">
    <source>
        <dbReference type="Proteomes" id="UP000289857"/>
    </source>
</evidence>
<dbReference type="GO" id="GO:0046872">
    <property type="term" value="F:metal ion binding"/>
    <property type="evidence" value="ECO:0007669"/>
    <property type="project" value="UniProtKB-KW"/>
</dbReference>
<keyword evidence="3" id="KW-0732">Signal</keyword>
<evidence type="ECO:0000313" key="7">
    <source>
        <dbReference type="EMBL" id="RXR23264.1"/>
    </source>
</evidence>
<reference evidence="8" key="1">
    <citation type="submission" date="2019-01" db="EMBL/GenBank/DDBJ databases">
        <title>Cytophagaceae bacterium strain CAR-16.</title>
        <authorList>
            <person name="Chen W.-M."/>
        </authorList>
    </citation>
    <scope>NUCLEOTIDE SEQUENCE [LARGE SCALE GENOMIC DNA]</scope>
    <source>
        <strain evidence="8">WWJ-16</strain>
    </source>
</reference>
<keyword evidence="1 5" id="KW-0597">Phosphoprotein</keyword>
<dbReference type="PANTHER" id="PTHR10151:SF120">
    <property type="entry name" value="BIS(5'-ADENOSYL)-TRIPHOSPHATASE"/>
    <property type="match status" value="1"/>
</dbReference>
<protein>
    <submittedName>
        <fullName evidence="7">Alkaline phosphatase family protein</fullName>
    </submittedName>
</protein>
<dbReference type="Pfam" id="PF01663">
    <property type="entry name" value="Phosphodiest"/>
    <property type="match status" value="1"/>
</dbReference>
<gene>
    <name evidence="7" type="ORF">EQG61_04655</name>
</gene>
<feature type="active site" description="Phosphothreonine intermediate" evidence="5">
    <location>
        <position position="71"/>
    </location>
</feature>
<dbReference type="InterPro" id="IPR002591">
    <property type="entry name" value="Phosphodiest/P_Trfase"/>
</dbReference>
<dbReference type="EMBL" id="SBKN01000002">
    <property type="protein sequence ID" value="RXR23264.1"/>
    <property type="molecule type" value="Genomic_DNA"/>
</dbReference>
<dbReference type="CDD" id="cd16016">
    <property type="entry name" value="AP-SPAP"/>
    <property type="match status" value="1"/>
</dbReference>
<keyword evidence="2 4" id="KW-0479">Metal-binding</keyword>
<feature type="binding site" evidence="6">
    <location>
        <begin position="154"/>
        <end position="156"/>
    </location>
    <ligand>
        <name>substrate</name>
    </ligand>
</feature>
<sequence>MKKYFFGIIVLSQLAFAQKRPKLVVGIVVDQMRMEYLYRFQNDFSETGFKRIMNNGFTFHNAHYNYMPTYTAPGHASIYTGTTPSVHGIVSNEWFSRTKGKEKYCTEDSSVTALGEVAGTEGLMSPKNLLATTITDELRMGTNFKGKVIGMSIKDRGAILPAGHFANWAFWYSKTGSFISSNYYGEKLPDWVTEFNAKKGYMNYINQGWNLMKPLATYNESDPDDSPYEGKLYGVEKPVFPYDLKAMVAKNDPGVLRAVPFGNDYLADFAKLAIAKEQLGKDENTDFLAVSFSSTDYVGHILGPRSMELQDTYLRLDKTLSDFLAYLDVTVGKDQYMVFITADHACSENAAFMHDHKYNVTNLDYKAIEASLKKFSTDTFGADLVLNYSNFNVYLDMAKIKEKQLDYPSVVSQLKSFLLEQEHVKTVYTQEEVEHFCAGDYYKEMVARGYDVHENGQLVVLDKPGYIEYGKTGTSHGTPYAYDTHAPLLFYGWGIRKGESHEKRFITQIAPTVCQKINITFPNGSECEVLPELFR</sequence>
<dbReference type="InterPro" id="IPR026263">
    <property type="entry name" value="Alkaline_phosphatase_prok"/>
</dbReference>
<evidence type="ECO:0000256" key="2">
    <source>
        <dbReference type="ARBA" id="ARBA00022723"/>
    </source>
</evidence>
<dbReference type="OrthoDB" id="9766127at2"/>
<evidence type="ECO:0000256" key="5">
    <source>
        <dbReference type="PIRSR" id="PIRSR031924-50"/>
    </source>
</evidence>
<dbReference type="Gene3D" id="3.40.720.10">
    <property type="entry name" value="Alkaline Phosphatase, subunit A"/>
    <property type="match status" value="1"/>
</dbReference>
<evidence type="ECO:0000256" key="4">
    <source>
        <dbReference type="PIRNR" id="PIRNR031924"/>
    </source>
</evidence>
<dbReference type="SUPFAM" id="SSF53649">
    <property type="entry name" value="Alkaline phosphatase-like"/>
    <property type="match status" value="1"/>
</dbReference>
<dbReference type="NCBIfam" id="NF042991">
    <property type="entry name" value="alk_phos_PafA"/>
    <property type="match status" value="1"/>
</dbReference>
<dbReference type="PIRSF" id="PIRSF031924">
    <property type="entry name" value="Pi-irrepressible_AP"/>
    <property type="match status" value="1"/>
</dbReference>
<accession>A0A4V1N2S7</accession>
<evidence type="ECO:0000256" key="6">
    <source>
        <dbReference type="PIRSR" id="PIRSR031924-51"/>
    </source>
</evidence>
<evidence type="ECO:0000256" key="1">
    <source>
        <dbReference type="ARBA" id="ARBA00022553"/>
    </source>
</evidence>
<dbReference type="Gene3D" id="3.30.1360.150">
    <property type="match status" value="1"/>
</dbReference>
<dbReference type="Proteomes" id="UP000289857">
    <property type="component" value="Unassembled WGS sequence"/>
</dbReference>
<comment type="caution">
    <text evidence="7">The sequence shown here is derived from an EMBL/GenBank/DDBJ whole genome shotgun (WGS) entry which is preliminary data.</text>
</comment>
<dbReference type="RefSeq" id="WP_129460747.1">
    <property type="nucleotide sequence ID" value="NZ_SBKN01000002.1"/>
</dbReference>
<dbReference type="PANTHER" id="PTHR10151">
    <property type="entry name" value="ECTONUCLEOTIDE PYROPHOSPHATASE/PHOSPHODIESTERASE"/>
    <property type="match status" value="1"/>
</dbReference>
<evidence type="ECO:0000256" key="3">
    <source>
        <dbReference type="ARBA" id="ARBA00022729"/>
    </source>
</evidence>
<dbReference type="InterPro" id="IPR017850">
    <property type="entry name" value="Alkaline_phosphatase_core_sf"/>
</dbReference>
<name>A0A4V1N2S7_9FLAO</name>
<feature type="binding site" evidence="6">
    <location>
        <position position="92"/>
    </location>
    <ligand>
        <name>substrate</name>
    </ligand>
</feature>
<dbReference type="AlphaFoldDB" id="A0A4V1N2S7"/>
<organism evidence="7 8">
    <name type="scientific">Flavobacterium stagni</name>
    <dbReference type="NCBI Taxonomy" id="2506421"/>
    <lineage>
        <taxon>Bacteria</taxon>
        <taxon>Pseudomonadati</taxon>
        <taxon>Bacteroidota</taxon>
        <taxon>Flavobacteriia</taxon>
        <taxon>Flavobacteriales</taxon>
        <taxon>Flavobacteriaceae</taxon>
        <taxon>Flavobacterium</taxon>
    </lineage>
</organism>